<evidence type="ECO:0000256" key="5">
    <source>
        <dbReference type="ARBA" id="ARBA00023239"/>
    </source>
</evidence>
<evidence type="ECO:0000313" key="8">
    <source>
        <dbReference type="EMBL" id="GCE10209.1"/>
    </source>
</evidence>
<dbReference type="EMBL" id="BIFR01000001">
    <property type="protein sequence ID" value="GCE10209.1"/>
    <property type="molecule type" value="Genomic_DNA"/>
</dbReference>
<keyword evidence="9" id="KW-1185">Reference proteome</keyword>
<feature type="transmembrane region" description="Helical" evidence="7">
    <location>
        <begin position="7"/>
        <end position="27"/>
    </location>
</feature>
<keyword evidence="6 7" id="KW-0961">Cell wall biogenesis/degradation</keyword>
<comment type="function">
    <text evidence="7">Functions as a peptidoglycan terminase that cleaves nascent peptidoglycan strands endolytically to terminate their elongation.</text>
</comment>
<keyword evidence="2 7" id="KW-0812">Transmembrane</keyword>
<dbReference type="RefSeq" id="WP_126577826.1">
    <property type="nucleotide sequence ID" value="NZ_BIFR01000001.1"/>
</dbReference>
<dbReference type="PANTHER" id="PTHR30518:SF2">
    <property type="entry name" value="ENDOLYTIC MUREIN TRANSGLYCOSYLASE"/>
    <property type="match status" value="1"/>
</dbReference>
<protein>
    <recommendedName>
        <fullName evidence="7">Endolytic murein transglycosylase</fullName>
        <ecNumber evidence="7">4.2.2.29</ecNumber>
    </recommendedName>
    <alternativeName>
        <fullName evidence="7">Peptidoglycan lytic transglycosylase</fullName>
    </alternativeName>
    <alternativeName>
        <fullName evidence="7">Peptidoglycan polymerization terminase</fullName>
    </alternativeName>
</protein>
<evidence type="ECO:0000256" key="1">
    <source>
        <dbReference type="ARBA" id="ARBA00022475"/>
    </source>
</evidence>
<keyword evidence="5 7" id="KW-0456">Lyase</keyword>
<dbReference type="InterPro" id="IPR003770">
    <property type="entry name" value="MLTG-like"/>
</dbReference>
<dbReference type="GO" id="GO:0009252">
    <property type="term" value="P:peptidoglycan biosynthetic process"/>
    <property type="evidence" value="ECO:0007669"/>
    <property type="project" value="UniProtKB-UniRule"/>
</dbReference>
<dbReference type="GO" id="GO:0008932">
    <property type="term" value="F:lytic endotransglycosylase activity"/>
    <property type="evidence" value="ECO:0007669"/>
    <property type="project" value="UniProtKB-UniRule"/>
</dbReference>
<comment type="similarity">
    <text evidence="7">Belongs to the transglycosylase MltG family.</text>
</comment>
<dbReference type="GO" id="GO:0071555">
    <property type="term" value="P:cell wall organization"/>
    <property type="evidence" value="ECO:0007669"/>
    <property type="project" value="UniProtKB-KW"/>
</dbReference>
<reference evidence="9" key="1">
    <citation type="submission" date="2018-12" db="EMBL/GenBank/DDBJ databases">
        <title>Tengunoibacter tsumagoiensis gen. nov., sp. nov., Dictyobacter kobayashii sp. nov., D. alpinus sp. nov., and D. joshuensis sp. nov. and description of Dictyobacteraceae fam. nov. within the order Ktedonobacterales isolated from Tengu-no-mugimeshi.</title>
        <authorList>
            <person name="Wang C.M."/>
            <person name="Zheng Y."/>
            <person name="Sakai Y."/>
            <person name="Toyoda A."/>
            <person name="Minakuchi Y."/>
            <person name="Abe K."/>
            <person name="Yokota A."/>
            <person name="Yabe S."/>
        </authorList>
    </citation>
    <scope>NUCLEOTIDE SEQUENCE [LARGE SCALE GENOMIC DNA]</scope>
    <source>
        <strain evidence="9">Uno3</strain>
    </source>
</reference>
<organism evidence="8 9">
    <name type="scientific">Tengunoibacter tsumagoiensis</name>
    <dbReference type="NCBI Taxonomy" id="2014871"/>
    <lineage>
        <taxon>Bacteria</taxon>
        <taxon>Bacillati</taxon>
        <taxon>Chloroflexota</taxon>
        <taxon>Ktedonobacteria</taxon>
        <taxon>Ktedonobacterales</taxon>
        <taxon>Dictyobacteraceae</taxon>
        <taxon>Tengunoibacter</taxon>
    </lineage>
</organism>
<sequence>MRRRSLTAFISVLLVAVIIFIGVSWLWNSVSDVFQPASSSSNKPVTVVINKNETTAEIADDLYNKGLIRNALAFRLWARVKGLDTKLEPGIYKNITPGMTISDITDQFLNARPEAARVLVKEGWRLEQIANAFATASPPLVKFKTTDFLNYAHHSDQFPDANDTPILKILPADQKSMEGLLFPDTYDVPVDADATSVLKLLLNTMNSHIQKDNLVQAAQQHQMDPYQWLTMASIVERETASPDYRDNIASVYWNRLYTDFGKAQTAGGELQADPTVQYAADTDQPPKDVQGYWSPLQDKGENIAPKSPWNTYKIQGLPPTPICSPGDASLRSAANPPSTKYVYFVAGSDGKTRFAKTLDEFNNLVNNKGLNN</sequence>
<evidence type="ECO:0000256" key="2">
    <source>
        <dbReference type="ARBA" id="ARBA00022692"/>
    </source>
</evidence>
<dbReference type="Gene3D" id="3.30.1490.480">
    <property type="entry name" value="Endolytic murein transglycosylase"/>
    <property type="match status" value="1"/>
</dbReference>
<dbReference type="EC" id="4.2.2.29" evidence="7"/>
<evidence type="ECO:0000256" key="4">
    <source>
        <dbReference type="ARBA" id="ARBA00023136"/>
    </source>
</evidence>
<dbReference type="PANTHER" id="PTHR30518">
    <property type="entry name" value="ENDOLYTIC MUREIN TRANSGLYCOSYLASE"/>
    <property type="match status" value="1"/>
</dbReference>
<dbReference type="HAMAP" id="MF_02065">
    <property type="entry name" value="MltG"/>
    <property type="match status" value="1"/>
</dbReference>
<feature type="site" description="Important for catalytic activity" evidence="7">
    <location>
        <position position="238"/>
    </location>
</feature>
<dbReference type="NCBIfam" id="TIGR00247">
    <property type="entry name" value="endolytic transglycosylase MltG"/>
    <property type="match status" value="1"/>
</dbReference>
<evidence type="ECO:0000256" key="6">
    <source>
        <dbReference type="ARBA" id="ARBA00023316"/>
    </source>
</evidence>
<dbReference type="OrthoDB" id="9814591at2"/>
<dbReference type="AlphaFoldDB" id="A0A401ZTI7"/>
<dbReference type="Pfam" id="PF02618">
    <property type="entry name" value="YceG"/>
    <property type="match status" value="1"/>
</dbReference>
<keyword evidence="4 7" id="KW-0472">Membrane</keyword>
<keyword evidence="1 7" id="KW-1003">Cell membrane</keyword>
<dbReference type="GO" id="GO:0005886">
    <property type="term" value="C:plasma membrane"/>
    <property type="evidence" value="ECO:0007669"/>
    <property type="project" value="UniProtKB-SubCell"/>
</dbReference>
<keyword evidence="3 7" id="KW-1133">Transmembrane helix</keyword>
<accession>A0A401ZTI7</accession>
<comment type="catalytic activity">
    <reaction evidence="7">
        <text>a peptidoglycan chain = a peptidoglycan chain with N-acetyl-1,6-anhydromuramyl-[peptide] at the reducing end + a peptidoglycan chain with N-acetylglucosamine at the non-reducing end.</text>
        <dbReference type="EC" id="4.2.2.29"/>
    </reaction>
</comment>
<evidence type="ECO:0000256" key="3">
    <source>
        <dbReference type="ARBA" id="ARBA00022989"/>
    </source>
</evidence>
<comment type="subcellular location">
    <subcellularLocation>
        <location evidence="7">Cell membrane</location>
        <topology evidence="7">Single-pass membrane protein</topology>
    </subcellularLocation>
</comment>
<gene>
    <name evidence="7" type="primary">mltG</name>
    <name evidence="8" type="ORF">KTT_00680</name>
</gene>
<name>A0A401ZTI7_9CHLR</name>
<proteinExistence type="inferred from homology"/>
<dbReference type="CDD" id="cd08010">
    <property type="entry name" value="MltG_like"/>
    <property type="match status" value="1"/>
</dbReference>
<evidence type="ECO:0000313" key="9">
    <source>
        <dbReference type="Proteomes" id="UP000287352"/>
    </source>
</evidence>
<evidence type="ECO:0000256" key="7">
    <source>
        <dbReference type="HAMAP-Rule" id="MF_02065"/>
    </source>
</evidence>
<comment type="caution">
    <text evidence="8">The sequence shown here is derived from an EMBL/GenBank/DDBJ whole genome shotgun (WGS) entry which is preliminary data.</text>
</comment>
<dbReference type="Proteomes" id="UP000287352">
    <property type="component" value="Unassembled WGS sequence"/>
</dbReference>